<dbReference type="Proteomes" id="UP000006352">
    <property type="component" value="Unassembled WGS sequence"/>
</dbReference>
<protein>
    <submittedName>
        <fullName evidence="2">Uncharacterized protein</fullName>
    </submittedName>
</protein>
<dbReference type="InParanoid" id="J4H3D0"/>
<sequence>MPSVPASSTPRHHFVTNPHDGQTSMLACTRLRGAASSRLYTLQCSYAAARPALGRLQFTYSSCLFSTAHRPPRPPASSRYALAGSPVYARTRSFVSARSEPEPTCFPDPERPDLFYHLFEPPTPVSSSVPVFALSFLEQRPASAQSPAVIGWLPASSSADADSAGLNDFVENPSFREILHEAIRGGLMDGVDEVLINGAIQTQEGWMHIHDNRNIPALGRIGDPDDILGSVRVENSQILAETYQPMPAYRMCTSDGVLQLSEGIAKRLKEMLEARA</sequence>
<accession>J4H3D0</accession>
<evidence type="ECO:0000313" key="2">
    <source>
        <dbReference type="EMBL" id="CCM03059.1"/>
    </source>
</evidence>
<dbReference type="AlphaFoldDB" id="J4H3D0"/>
<dbReference type="EMBL" id="HE797100">
    <property type="protein sequence ID" value="CCM03059.1"/>
    <property type="molecule type" value="Genomic_DNA"/>
</dbReference>
<dbReference type="PANTHER" id="PTHR37331">
    <property type="entry name" value="YALI0F11671P"/>
    <property type="match status" value="1"/>
</dbReference>
<dbReference type="HOGENOM" id="CLU_080764_0_1_1"/>
<dbReference type="GeneID" id="24097970"/>
<gene>
    <name evidence="2" type="ORF">FIBRA_05179</name>
</gene>
<organism evidence="2 3">
    <name type="scientific">Fibroporia radiculosa</name>
    <dbReference type="NCBI Taxonomy" id="599839"/>
    <lineage>
        <taxon>Eukaryota</taxon>
        <taxon>Fungi</taxon>
        <taxon>Dikarya</taxon>
        <taxon>Basidiomycota</taxon>
        <taxon>Agaricomycotina</taxon>
        <taxon>Agaricomycetes</taxon>
        <taxon>Polyporales</taxon>
        <taxon>Fibroporiaceae</taxon>
        <taxon>Fibroporia</taxon>
    </lineage>
</organism>
<proteinExistence type="predicted"/>
<evidence type="ECO:0000313" key="3">
    <source>
        <dbReference type="Proteomes" id="UP000006352"/>
    </source>
</evidence>
<dbReference type="PANTHER" id="PTHR37331:SF1">
    <property type="entry name" value="YALI0F11671P"/>
    <property type="match status" value="1"/>
</dbReference>
<name>J4H3D0_9APHY</name>
<feature type="region of interest" description="Disordered" evidence="1">
    <location>
        <begin position="1"/>
        <end position="20"/>
    </location>
</feature>
<dbReference type="STRING" id="599839.J4H3D0"/>
<evidence type="ECO:0000256" key="1">
    <source>
        <dbReference type="SAM" id="MobiDB-lite"/>
    </source>
</evidence>
<reference evidence="2 3" key="1">
    <citation type="journal article" date="2012" name="Appl. Environ. Microbiol.">
        <title>Short-read sequencing for genomic analysis of the brown rot fungus Fibroporia radiculosa.</title>
        <authorList>
            <person name="Tang J.D."/>
            <person name="Perkins A.D."/>
            <person name="Sonstegard T.S."/>
            <person name="Schroeder S.G."/>
            <person name="Burgess S.C."/>
            <person name="Diehl S.V."/>
        </authorList>
    </citation>
    <scope>NUCLEOTIDE SEQUENCE [LARGE SCALE GENOMIC DNA]</scope>
    <source>
        <strain evidence="2 3">TFFH 294</strain>
    </source>
</reference>
<dbReference type="OrthoDB" id="5397701at2759"/>
<dbReference type="RefSeq" id="XP_012182342.1">
    <property type="nucleotide sequence ID" value="XM_012326952.1"/>
</dbReference>
<keyword evidence="3" id="KW-1185">Reference proteome</keyword>